<keyword evidence="1" id="KW-0472">Membrane</keyword>
<protein>
    <submittedName>
        <fullName evidence="2">Uncharacterized protein</fullName>
    </submittedName>
</protein>
<feature type="transmembrane region" description="Helical" evidence="1">
    <location>
        <begin position="9"/>
        <end position="26"/>
    </location>
</feature>
<keyword evidence="1" id="KW-1133">Transmembrane helix</keyword>
<feature type="transmembrane region" description="Helical" evidence="1">
    <location>
        <begin position="228"/>
        <end position="253"/>
    </location>
</feature>
<reference evidence="2" key="1">
    <citation type="journal article" date="2017" name="Mol. Biol. Evol.">
        <title>Differential retention of gene functions in a secondary metabolite cluster.</title>
        <authorList>
            <person name="Reynolds H."/>
            <person name="Slot J.C."/>
            <person name="Divon H.H."/>
            <person name="Lysoe E."/>
            <person name="Proctor R.H."/>
            <person name="Brown D.W."/>
        </authorList>
    </citation>
    <scope>NUCLEOTIDE SEQUENCE</scope>
    <source>
        <strain evidence="2">NRRL 25410</strain>
    </source>
</reference>
<accession>A0A1Y0B9L4</accession>
<gene>
    <name evidence="2" type="primary">DEP1</name>
</gene>
<keyword evidence="1" id="KW-0812">Transmembrane</keyword>
<dbReference type="AlphaFoldDB" id="A0A1Y0B9L4"/>
<evidence type="ECO:0000256" key="1">
    <source>
        <dbReference type="SAM" id="Phobius"/>
    </source>
</evidence>
<sequence length="366" mass="40246">MIQTSRNQLLYLGALGVWGLWGHAYFNGMFNRLDTMTRTLHFPDARPLPSSYTGLRPLDAQLTLLTGFYDVLTNSLSSGPRLLFFDINYALACANLWTLVESRRSGVHSWFLKYPAWTMVLCNANGAAIVLPIYLYFVCRSKARLRDPLVPLHEAVAMPIITVVMLLQPLLIFAPAWLDSSGSEVHHGCIALFQIAPVIVLGLYLGIASIISQQLQTTTSPSKESKKWIVASLVLAGTVSSAVHMYTVFGALVTRDSDTSLTRLFIPAWGFTDPIQTLVATGKNVPSEYSALLENLHLFSQWDWIVVCLASVVFAHLLLSRRKGLKVDMSMSPHGAQEMTYLALATLVLGPGGAGSFALAICEERI</sequence>
<dbReference type="EMBL" id="KY582474">
    <property type="protein sequence ID" value="ART35000.1"/>
    <property type="molecule type" value="Genomic_DNA"/>
</dbReference>
<feature type="transmembrane region" description="Helical" evidence="1">
    <location>
        <begin position="185"/>
        <end position="207"/>
    </location>
</feature>
<feature type="transmembrane region" description="Helical" evidence="1">
    <location>
        <begin position="149"/>
        <end position="173"/>
    </location>
</feature>
<feature type="transmembrane region" description="Helical" evidence="1">
    <location>
        <begin position="114"/>
        <end position="137"/>
    </location>
</feature>
<feature type="transmembrane region" description="Helical" evidence="1">
    <location>
        <begin position="302"/>
        <end position="319"/>
    </location>
</feature>
<proteinExistence type="predicted"/>
<organism evidence="2">
    <name type="scientific">Fusarium aywerte</name>
    <dbReference type="NCBI Taxonomy" id="427292"/>
    <lineage>
        <taxon>Eukaryota</taxon>
        <taxon>Fungi</taxon>
        <taxon>Dikarya</taxon>
        <taxon>Ascomycota</taxon>
        <taxon>Pezizomycotina</taxon>
        <taxon>Sordariomycetes</taxon>
        <taxon>Hypocreomycetidae</taxon>
        <taxon>Hypocreales</taxon>
        <taxon>Nectriaceae</taxon>
        <taxon>Fusarium</taxon>
        <taxon>Fusarium chlamydosporum species complex</taxon>
    </lineage>
</organism>
<evidence type="ECO:0000313" key="2">
    <source>
        <dbReference type="EMBL" id="ART35000.1"/>
    </source>
</evidence>
<feature type="transmembrane region" description="Helical" evidence="1">
    <location>
        <begin position="340"/>
        <end position="361"/>
    </location>
</feature>
<name>A0A1Y0B9L4_9HYPO</name>